<evidence type="ECO:0000259" key="1">
    <source>
        <dbReference type="Pfam" id="PF02026"/>
    </source>
</evidence>
<keyword evidence="3" id="KW-1185">Reference proteome</keyword>
<comment type="caution">
    <text evidence="2">The sequence shown here is derived from an EMBL/GenBank/DDBJ whole genome shotgun (WGS) entry which is preliminary data.</text>
</comment>
<name>A0A8J3PIN6_9ACTN</name>
<dbReference type="RefSeq" id="WP_166378875.1">
    <property type="nucleotide sequence ID" value="NZ_BAAATT010000005.1"/>
</dbReference>
<dbReference type="InterPro" id="IPR003032">
    <property type="entry name" value="Ryanodine_rcpt"/>
</dbReference>
<accession>A0A8J3PIN6</accession>
<dbReference type="Pfam" id="PF02026">
    <property type="entry name" value="RyR"/>
    <property type="match status" value="1"/>
</dbReference>
<dbReference type="EMBL" id="BONJ01000028">
    <property type="protein sequence ID" value="GIG16586.1"/>
    <property type="molecule type" value="Genomic_DNA"/>
</dbReference>
<gene>
    <name evidence="2" type="ORF">Cme02nite_49180</name>
</gene>
<evidence type="ECO:0000313" key="2">
    <source>
        <dbReference type="EMBL" id="GIG16586.1"/>
    </source>
</evidence>
<sequence length="158" mass="17021">MSDLGVAPETLARAGHERYLAEQTAAGVPMGETPAMATWEALPDDLRQANLDQVADIPAKLAMVGCAAAPAASGDAETAFSDAELELLSVHEHDRWCAQRVAAGWTYAPVRDDAAKHHPSLTPWSELSESEKDKDRSVVRRIPLLLALGGLRMVRRQG</sequence>
<proteinExistence type="predicted"/>
<dbReference type="Proteomes" id="UP000660339">
    <property type="component" value="Unassembled WGS sequence"/>
</dbReference>
<dbReference type="Gene3D" id="6.20.350.10">
    <property type="match status" value="2"/>
</dbReference>
<organism evidence="2 3">
    <name type="scientific">Catellatospora methionotrophica</name>
    <dbReference type="NCBI Taxonomy" id="121620"/>
    <lineage>
        <taxon>Bacteria</taxon>
        <taxon>Bacillati</taxon>
        <taxon>Actinomycetota</taxon>
        <taxon>Actinomycetes</taxon>
        <taxon>Micromonosporales</taxon>
        <taxon>Micromonosporaceae</taxon>
        <taxon>Catellatospora</taxon>
    </lineage>
</organism>
<dbReference type="AlphaFoldDB" id="A0A8J3PIN6"/>
<protein>
    <recommendedName>
        <fullName evidence="1">Ryanodine receptor Ryr domain-containing protein</fullName>
    </recommendedName>
</protein>
<feature type="domain" description="Ryanodine receptor Ryr" evidence="1">
    <location>
        <begin position="86"/>
        <end position="142"/>
    </location>
</feature>
<evidence type="ECO:0000313" key="3">
    <source>
        <dbReference type="Proteomes" id="UP000660339"/>
    </source>
</evidence>
<reference evidence="2" key="1">
    <citation type="submission" date="2021-01" db="EMBL/GenBank/DDBJ databases">
        <title>Whole genome shotgun sequence of Catellatospora methionotrophica NBRC 14553.</title>
        <authorList>
            <person name="Komaki H."/>
            <person name="Tamura T."/>
        </authorList>
    </citation>
    <scope>NUCLEOTIDE SEQUENCE</scope>
    <source>
        <strain evidence="2">NBRC 14553</strain>
    </source>
</reference>